<feature type="domain" description="MBG" evidence="2">
    <location>
        <begin position="1278"/>
        <end position="1351"/>
    </location>
</feature>
<dbReference type="InterPro" id="IPR045474">
    <property type="entry name" value="GEVED"/>
</dbReference>
<feature type="domain" description="YDG" evidence="1">
    <location>
        <begin position="674"/>
        <end position="757"/>
    </location>
</feature>
<dbReference type="STRING" id="485917.Phep_3798"/>
<dbReference type="SUPFAM" id="SSF49373">
    <property type="entry name" value="Invasin/intimin cell-adhesion fragments"/>
    <property type="match status" value="2"/>
</dbReference>
<dbReference type="KEGG" id="phe:Phep_3798"/>
<dbReference type="Pfam" id="PF18676">
    <property type="entry name" value="MBG_2"/>
    <property type="match status" value="5"/>
</dbReference>
<dbReference type="OrthoDB" id="355609at2"/>
<gene>
    <name evidence="4" type="ordered locus">Phep_3798</name>
</gene>
<dbReference type="HOGENOM" id="CLU_247485_0_0_10"/>
<organism evidence="4 5">
    <name type="scientific">Pedobacter heparinus (strain ATCC 13125 / DSM 2366 / CIP 104194 / JCM 7457 / NBRC 12017 / NCIMB 9290 / NRRL B-14731 / HIM 762-3)</name>
    <dbReference type="NCBI Taxonomy" id="485917"/>
    <lineage>
        <taxon>Bacteria</taxon>
        <taxon>Pseudomonadati</taxon>
        <taxon>Bacteroidota</taxon>
        <taxon>Sphingobacteriia</taxon>
        <taxon>Sphingobacteriales</taxon>
        <taxon>Sphingobacteriaceae</taxon>
        <taxon>Pedobacter</taxon>
    </lineage>
</organism>
<dbReference type="InterPro" id="IPR008964">
    <property type="entry name" value="Invasin/intimin_cell_adhesion"/>
</dbReference>
<dbReference type="SUPFAM" id="SSF51126">
    <property type="entry name" value="Pectin lyase-like"/>
    <property type="match status" value="1"/>
</dbReference>
<dbReference type="Pfam" id="PF18657">
    <property type="entry name" value="YDG"/>
    <property type="match status" value="1"/>
</dbReference>
<dbReference type="InterPro" id="IPR059226">
    <property type="entry name" value="Choice_anch_Q_dom"/>
</dbReference>
<dbReference type="NCBIfam" id="TIGR04131">
    <property type="entry name" value="Bac_Flav_CTERM"/>
    <property type="match status" value="1"/>
</dbReference>
<evidence type="ECO:0000259" key="1">
    <source>
        <dbReference type="Pfam" id="PF18657"/>
    </source>
</evidence>
<dbReference type="InterPro" id="IPR041286">
    <property type="entry name" value="MBG_2"/>
</dbReference>
<feature type="domain" description="MBG" evidence="2">
    <location>
        <begin position="947"/>
        <end position="1023"/>
    </location>
</feature>
<feature type="domain" description="MBG" evidence="2">
    <location>
        <begin position="774"/>
        <end position="851"/>
    </location>
</feature>
<dbReference type="eggNOG" id="COG5492">
    <property type="taxonomic scope" value="Bacteria"/>
</dbReference>
<evidence type="ECO:0000313" key="4">
    <source>
        <dbReference type="EMBL" id="ACU05989.1"/>
    </source>
</evidence>
<dbReference type="InterPro" id="IPR037160">
    <property type="entry name" value="DNA_Pol_thumb_sf"/>
</dbReference>
<protein>
    <submittedName>
        <fullName evidence="4">Filamentous hemagglutinin outer membrane protein</fullName>
    </submittedName>
</protein>
<name>C6XUY1_PEDHD</name>
<evidence type="ECO:0000313" key="5">
    <source>
        <dbReference type="Proteomes" id="UP000000852"/>
    </source>
</evidence>
<evidence type="ECO:0000259" key="2">
    <source>
        <dbReference type="Pfam" id="PF18676"/>
    </source>
</evidence>
<reference evidence="4 5" key="1">
    <citation type="journal article" date="2009" name="Stand. Genomic Sci.">
        <title>Complete genome sequence of Pedobacter heparinus type strain (HIM 762-3).</title>
        <authorList>
            <person name="Han C."/>
            <person name="Spring S."/>
            <person name="Lapidus A."/>
            <person name="Del Rio T.G."/>
            <person name="Tice H."/>
            <person name="Copeland A."/>
            <person name="Cheng J.F."/>
            <person name="Lucas S."/>
            <person name="Chen F."/>
            <person name="Nolan M."/>
            <person name="Bruce D."/>
            <person name="Goodwin L."/>
            <person name="Pitluck S."/>
            <person name="Ivanova N."/>
            <person name="Mavromatis K."/>
            <person name="Mikhailova N."/>
            <person name="Pati A."/>
            <person name="Chen A."/>
            <person name="Palaniappan K."/>
            <person name="Land M."/>
            <person name="Hauser L."/>
            <person name="Chang Y.J."/>
            <person name="Jeffries C.C."/>
            <person name="Saunders E."/>
            <person name="Chertkov O."/>
            <person name="Brettin T."/>
            <person name="Goker M."/>
            <person name="Rohde M."/>
            <person name="Bristow J."/>
            <person name="Eisen J.A."/>
            <person name="Markowitz V."/>
            <person name="Hugenholtz P."/>
            <person name="Kyrpides N.C."/>
            <person name="Klenk H.P."/>
            <person name="Detter J.C."/>
        </authorList>
    </citation>
    <scope>NUCLEOTIDE SEQUENCE [LARGE SCALE GENOMIC DNA]</scope>
    <source>
        <strain evidence="5">ATCC 13125 / DSM 2366 / CIP 104194 / JCM 7457 / NBRC 12017 / NCIMB 9290 / NRRL B-14731 / HIM 762-3</strain>
    </source>
</reference>
<dbReference type="InterPro" id="IPR041248">
    <property type="entry name" value="YDG"/>
</dbReference>
<dbReference type="NCBIfam" id="NF041518">
    <property type="entry name" value="choice_anch_Q"/>
    <property type="match status" value="1"/>
</dbReference>
<dbReference type="InterPro" id="IPR026341">
    <property type="entry name" value="T9SS_type_B"/>
</dbReference>
<sequence length="1526" mass="157234">MSYINFSSPLPTLSRYIIISFTFILCTLGFQAHAQYCTPNLNCTDGDLILNVSLSTLNNSSTCGTNGYSNFTALAAPSLAMGTSYPISVTVGAGWSSEAVSVWIDYNGNGIFEASEFTYIGAGSGSVVSGNIAIQATTLGSKRMRVRVAAVGAIAATDDMACDAMQEYGEFEDYTVNIVAATATPNGNGILHVKKNGAGNFNGNSWANAIPELADALKFAKIQNAIIPGTVKEIWVAKGTYKPMYSPEDGPDFGTDKGRDNAFLLVKDVKVYGGFAGTETTLSQRDLSVTTNKSTLSGDFNDDDVVTGTGSTLNISGNTENAYHVLVSAGGAGNAVLNGFTITGAYGASGTAIIVNTFSVYRNTGGGIINTNASSPTVANCIFINNMVKGGSGGAMYNSISANPLVMNCSFINNFASNISGQGWGDEGGGGMYNQGSAPVIVNCTFYGNLATGNRSGGAISNLQSIPSIINTVISNNSASASSGIYSPNMGTLFIRYSLVQDMPADVANHNLDGTVDPLFTNPATGDYTLKSGSPAINSGSNVLYEAADGNVGNNSLGLDKDLAGNPRLAGTNIDIGAYESQIQSQTITAGNIVKTYGDVAFVPTATASSGLEVSYASADNTIAEAFQDAADGNKWKLKIKKAGTVNITASQPGGNGYDPAPDVVFSLTVNKRPVTLSIKPAATFSKVYDAGTAGTFLATDLILASGDVINSDEVLLSLSSGAAQYDTKNAGTGKTITLPIASVSLSGAQAGNYSIANLADLSSSNAEITAMPLTITASNASKVYDGIAYAGGNGVSYGAFAAGESSADLSGLLSYGGTAQNAINAGSYTIIPGGLSSGNYAITYVNAELTISQNPVNTLTFNTQTAGSTLNKTYGDAGINAAANASSGLTVLYSSSNTAVASVNTAGQVSFLAAGTATITASQAGNANYAAGTAISFQVQVAKKILTVTAKDFNKTYDGLPYTGGNGVSYSGFENGDDFSALTGTIGYIGTSQGALNAGTYAIVPTGLTSANYDFDYRGGTLGITQSANNAIVFNSQTAGSTLNKTYGDAGINAAANASSGLTVLYSSSNTAVASVNTSGTVQLLSFGTAIITASQPGNINYVAATPVSFTVNVQKKQLSITAKNASKIYDGNIYTGGAGVIYDGFITGENESHLQGALTYSGTAQGAKNAGSYFISPAGYTSSNYAISYQDGNLSIAKASLNVTAAAKSKTYGDDDPVFNYNATGLIGTDGLTGSLTRAAGNNATTYAITQGTLTAGNNYTIVYTPANLTIGKAQLMVTAEDKQMCQGAALPAFTVSYSGFKYNDGPASLNAAQLNSTGNQSSEAGNYVISASGATAANYTFNYVNGTLKINPMPVLTVNSDKGSTISKGEIVQLTVTGAMNYSWTANSSILDGQQTGLLRVRPKETTTYTVTGTNASGCSQRISFTLTVLDDLEKIKANNILTPNNDGYNDKWVVDNIDFYPDNTVKVFDRSGRVVYAKKGYDNSWEGTLNGTALAEGTYYYIIDFGINKRPFKGYITLIREN</sequence>
<dbReference type="Gene3D" id="3.30.210.10">
    <property type="entry name" value="DNA polymerase, thumb domain"/>
    <property type="match status" value="3"/>
</dbReference>
<evidence type="ECO:0000259" key="3">
    <source>
        <dbReference type="Pfam" id="PF20009"/>
    </source>
</evidence>
<feature type="domain" description="MBG" evidence="2">
    <location>
        <begin position="1120"/>
        <end position="1197"/>
    </location>
</feature>
<dbReference type="Proteomes" id="UP000000852">
    <property type="component" value="Chromosome"/>
</dbReference>
<dbReference type="EMBL" id="CP001681">
    <property type="protein sequence ID" value="ACU05989.1"/>
    <property type="molecule type" value="Genomic_DNA"/>
</dbReference>
<dbReference type="Pfam" id="PF20009">
    <property type="entry name" value="GEVED"/>
    <property type="match status" value="1"/>
</dbReference>
<feature type="domain" description="GEVED" evidence="3">
    <location>
        <begin position="100"/>
        <end position="177"/>
    </location>
</feature>
<dbReference type="Gene3D" id="2.60.40.1080">
    <property type="match status" value="2"/>
</dbReference>
<feature type="domain" description="MBG" evidence="2">
    <location>
        <begin position="1203"/>
        <end position="1272"/>
    </location>
</feature>
<keyword evidence="5" id="KW-1185">Reference proteome</keyword>
<dbReference type="Gene3D" id="3.30.160.710">
    <property type="match status" value="1"/>
</dbReference>
<dbReference type="RefSeq" id="WP_015809598.1">
    <property type="nucleotide sequence ID" value="NC_013061.1"/>
</dbReference>
<dbReference type="InterPro" id="IPR011050">
    <property type="entry name" value="Pectin_lyase_fold/virulence"/>
</dbReference>
<dbReference type="Pfam" id="PF13585">
    <property type="entry name" value="CHU_C"/>
    <property type="match status" value="1"/>
</dbReference>
<proteinExistence type="predicted"/>
<accession>C6XUY1</accession>